<keyword evidence="4" id="KW-1185">Reference proteome</keyword>
<protein>
    <recommendedName>
        <fullName evidence="5">Heptosyltransferase</fullName>
    </recommendedName>
</protein>
<dbReference type="CDD" id="cd03789">
    <property type="entry name" value="GT9_LPS_heptosyltransferase"/>
    <property type="match status" value="1"/>
</dbReference>
<proteinExistence type="predicted"/>
<evidence type="ECO:0000313" key="3">
    <source>
        <dbReference type="EMBL" id="ERT65823.1"/>
    </source>
</evidence>
<comment type="caution">
    <text evidence="3">The sequence shown here is derived from an EMBL/GenBank/DDBJ whole genome shotgun (WGS) entry which is preliminary data.</text>
</comment>
<dbReference type="STRING" id="1319815.HMPREF0202_02734"/>
<evidence type="ECO:0000256" key="2">
    <source>
        <dbReference type="ARBA" id="ARBA00022679"/>
    </source>
</evidence>
<dbReference type="Pfam" id="PF01075">
    <property type="entry name" value="Glyco_transf_9"/>
    <property type="match status" value="1"/>
</dbReference>
<keyword evidence="1" id="KW-0328">Glycosyltransferase</keyword>
<dbReference type="HOGENOM" id="CLU_905186_0_0_0"/>
<dbReference type="eggNOG" id="COG0859">
    <property type="taxonomic scope" value="Bacteria"/>
</dbReference>
<dbReference type="PANTHER" id="PTHR30160">
    <property type="entry name" value="TETRAACYLDISACCHARIDE 4'-KINASE-RELATED"/>
    <property type="match status" value="1"/>
</dbReference>
<dbReference type="GO" id="GO:0008713">
    <property type="term" value="F:ADP-heptose-lipopolysaccharide heptosyltransferase activity"/>
    <property type="evidence" value="ECO:0007669"/>
    <property type="project" value="TreeGrafter"/>
</dbReference>
<gene>
    <name evidence="3" type="ORF">HMPREF0202_02734</name>
</gene>
<dbReference type="Proteomes" id="UP000017081">
    <property type="component" value="Unassembled WGS sequence"/>
</dbReference>
<reference evidence="3 4" key="1">
    <citation type="submission" date="2013-08" db="EMBL/GenBank/DDBJ databases">
        <authorList>
            <person name="Weinstock G."/>
            <person name="Sodergren E."/>
            <person name="Wylie T."/>
            <person name="Fulton L."/>
            <person name="Fulton R."/>
            <person name="Fronick C."/>
            <person name="O'Laughlin M."/>
            <person name="Godfrey J."/>
            <person name="Miner T."/>
            <person name="Herter B."/>
            <person name="Appelbaum E."/>
            <person name="Cordes M."/>
            <person name="Lek S."/>
            <person name="Wollam A."/>
            <person name="Pepin K.H."/>
            <person name="Palsikar V.B."/>
            <person name="Mitreva M."/>
            <person name="Wilson R.K."/>
        </authorList>
    </citation>
    <scope>NUCLEOTIDE SEQUENCE [LARGE SCALE GENOMIC DNA]</scope>
    <source>
        <strain evidence="3 4">ATCC BAA-474</strain>
    </source>
</reference>
<sequence>MKKLGYIIGKLFLDKKRNLQVIGKKVLINDCQKIGNYLFKTPLIKGLALNGYEVSILASKVTKELASANPYIKEIIIDNTYQKKSFDIFKNIKTGIKYRNKFDYYIELVGSIYLRELILMKLLNAKKIIGIERKYSKHFDIIDKITKKQNHMRENGIEILKVFGIKDPGGTYDIHFDKKNKYDRLLKKKPLILYNGTASTISRSIPMEKENSILNNLANIKWAEVRKIEKENSILDLCSLIKKADLVISVDTGITHIASAFNIPTIVHKSNESVYPKSSISIENSLYDDNLYKMAEDILEYIYIMSA</sequence>
<dbReference type="AlphaFoldDB" id="U7V4Z5"/>
<evidence type="ECO:0000313" key="4">
    <source>
        <dbReference type="Proteomes" id="UP000017081"/>
    </source>
</evidence>
<name>U7V4Z5_9FUSO</name>
<evidence type="ECO:0000256" key="1">
    <source>
        <dbReference type="ARBA" id="ARBA00022676"/>
    </source>
</evidence>
<keyword evidence="2" id="KW-0808">Transferase</keyword>
<dbReference type="InterPro" id="IPR051199">
    <property type="entry name" value="LPS_LOS_Heptosyltrfase"/>
</dbReference>
<accession>U7V4Z5</accession>
<dbReference type="GO" id="GO:0005829">
    <property type="term" value="C:cytosol"/>
    <property type="evidence" value="ECO:0007669"/>
    <property type="project" value="TreeGrafter"/>
</dbReference>
<dbReference type="GO" id="GO:0009244">
    <property type="term" value="P:lipopolysaccharide core region biosynthetic process"/>
    <property type="evidence" value="ECO:0007669"/>
    <property type="project" value="TreeGrafter"/>
</dbReference>
<dbReference type="EMBL" id="AXZF01000159">
    <property type="protein sequence ID" value="ERT65823.1"/>
    <property type="molecule type" value="Genomic_DNA"/>
</dbReference>
<dbReference type="RefSeq" id="WP_023052262.1">
    <property type="nucleotide sequence ID" value="NZ_CP173063.2"/>
</dbReference>
<evidence type="ECO:0008006" key="5">
    <source>
        <dbReference type="Google" id="ProtNLM"/>
    </source>
</evidence>
<dbReference type="SUPFAM" id="SSF53756">
    <property type="entry name" value="UDP-Glycosyltransferase/glycogen phosphorylase"/>
    <property type="match status" value="1"/>
</dbReference>
<organism evidence="3 4">
    <name type="scientific">Cetobacterium somerae ATCC BAA-474</name>
    <dbReference type="NCBI Taxonomy" id="1319815"/>
    <lineage>
        <taxon>Bacteria</taxon>
        <taxon>Fusobacteriati</taxon>
        <taxon>Fusobacteriota</taxon>
        <taxon>Fusobacteriia</taxon>
        <taxon>Fusobacteriales</taxon>
        <taxon>Fusobacteriaceae</taxon>
        <taxon>Cetobacterium</taxon>
    </lineage>
</organism>
<dbReference type="InterPro" id="IPR002201">
    <property type="entry name" value="Glyco_trans_9"/>
</dbReference>
<dbReference type="Gene3D" id="3.40.50.2000">
    <property type="entry name" value="Glycogen Phosphorylase B"/>
    <property type="match status" value="2"/>
</dbReference>